<dbReference type="EMBL" id="NAPY01000002">
    <property type="protein sequence ID" value="MUL35189.1"/>
    <property type="molecule type" value="Genomic_DNA"/>
</dbReference>
<accession>A0A6N8FQF5</accession>
<keyword evidence="2" id="KW-1185">Reference proteome</keyword>
<sequence>MSEYISEENLLKKLLKISDSVMTIVIQKNGVNMRQNVLNEFLLQPFALVVNLLLIDNEARFSFFPRPFLVNITCA</sequence>
<proteinExistence type="predicted"/>
<dbReference type="AlphaFoldDB" id="A0A6N8FQF5"/>
<dbReference type="Proteomes" id="UP000441797">
    <property type="component" value="Unassembled WGS sequence"/>
</dbReference>
<comment type="caution">
    <text evidence="1">The sequence shown here is derived from an EMBL/GenBank/DDBJ whole genome shotgun (WGS) entry which is preliminary data.</text>
</comment>
<organism evidence="1 2">
    <name type="scientific">Gloeocapsopsis dulcis AAB1 = 1H9</name>
    <dbReference type="NCBI Taxonomy" id="1433147"/>
    <lineage>
        <taxon>Bacteria</taxon>
        <taxon>Bacillati</taxon>
        <taxon>Cyanobacteriota</taxon>
        <taxon>Cyanophyceae</taxon>
        <taxon>Oscillatoriophycideae</taxon>
        <taxon>Chroococcales</taxon>
        <taxon>Chroococcaceae</taxon>
        <taxon>Gloeocapsopsis</taxon>
        <taxon>Gloeocapsopsis dulcis</taxon>
    </lineage>
</organism>
<evidence type="ECO:0000313" key="1">
    <source>
        <dbReference type="EMBL" id="MUL35189.1"/>
    </source>
</evidence>
<gene>
    <name evidence="1" type="ORF">BWI75_02145</name>
</gene>
<reference evidence="1 2" key="1">
    <citation type="journal article" date="2019" name="Front. Microbiol.">
        <title>Genomic Features for Desiccation Tolerance and Sugar Biosynthesis in the Extremophile Gloeocapsopsis sp. UTEX B3054.</title>
        <authorList>
            <person name="Urrejola C."/>
            <person name="Alcorta J."/>
            <person name="Salas L."/>
            <person name="Vasquez M."/>
            <person name="Polz M.F."/>
            <person name="Vicuna R."/>
            <person name="Diez B."/>
        </authorList>
    </citation>
    <scope>NUCLEOTIDE SEQUENCE [LARGE SCALE GENOMIC DNA]</scope>
    <source>
        <strain evidence="1 2">1H9</strain>
    </source>
</reference>
<evidence type="ECO:0000313" key="2">
    <source>
        <dbReference type="Proteomes" id="UP000441797"/>
    </source>
</evidence>
<protein>
    <submittedName>
        <fullName evidence="1">Uncharacterized protein</fullName>
    </submittedName>
</protein>
<name>A0A6N8FQF5_9CHRO</name>